<evidence type="ECO:0000313" key="5">
    <source>
        <dbReference type="EMBL" id="MFN0293017.1"/>
    </source>
</evidence>
<keyword evidence="1 2" id="KW-0443">Lipid metabolism</keyword>
<dbReference type="PROSITE" id="PS51635">
    <property type="entry name" value="PNPLA"/>
    <property type="match status" value="1"/>
</dbReference>
<comment type="caution">
    <text evidence="5">The sequence shown here is derived from an EMBL/GenBank/DDBJ whole genome shotgun (WGS) entry which is preliminary data.</text>
</comment>
<feature type="short sequence motif" description="DGA/G" evidence="2">
    <location>
        <begin position="232"/>
        <end position="234"/>
    </location>
</feature>
<keyword evidence="2" id="KW-0442">Lipid degradation</keyword>
<protein>
    <submittedName>
        <fullName evidence="5">Patatin-like phospholipase family protein</fullName>
    </submittedName>
</protein>
<evidence type="ECO:0000256" key="1">
    <source>
        <dbReference type="ARBA" id="ARBA00023098"/>
    </source>
</evidence>
<feature type="transmembrane region" description="Helical" evidence="3">
    <location>
        <begin position="302"/>
        <end position="324"/>
    </location>
</feature>
<dbReference type="SUPFAM" id="SSF52151">
    <property type="entry name" value="FabD/lysophospholipase-like"/>
    <property type="match status" value="1"/>
</dbReference>
<evidence type="ECO:0000256" key="3">
    <source>
        <dbReference type="SAM" id="Phobius"/>
    </source>
</evidence>
<evidence type="ECO:0000256" key="2">
    <source>
        <dbReference type="PROSITE-ProRule" id="PRU01161"/>
    </source>
</evidence>
<feature type="transmembrane region" description="Helical" evidence="3">
    <location>
        <begin position="330"/>
        <end position="350"/>
    </location>
</feature>
<keyword evidence="3" id="KW-1133">Transmembrane helix</keyword>
<gene>
    <name evidence="5" type="ORF">E5L68_016590</name>
</gene>
<feature type="active site" description="Nucleophile" evidence="2">
    <location>
        <position position="46"/>
    </location>
</feature>
<dbReference type="RefSeq" id="WP_138731349.1">
    <property type="nucleotide sequence ID" value="NZ_SRMP02000037.1"/>
</dbReference>
<dbReference type="EMBL" id="SRMP02000037">
    <property type="protein sequence ID" value="MFN0293017.1"/>
    <property type="molecule type" value="Genomic_DNA"/>
</dbReference>
<proteinExistence type="predicted"/>
<feature type="domain" description="PNPLA" evidence="4">
    <location>
        <begin position="5"/>
        <end position="245"/>
    </location>
</feature>
<dbReference type="Proteomes" id="UP001517367">
    <property type="component" value="Unassembled WGS sequence"/>
</dbReference>
<keyword evidence="3" id="KW-0812">Transmembrane</keyword>
<dbReference type="InterPro" id="IPR016035">
    <property type="entry name" value="Acyl_Trfase/lysoPLipase"/>
</dbReference>
<keyword evidence="3" id="KW-0472">Membrane</keyword>
<name>A0ABW9JKT8_9SPHI</name>
<dbReference type="InterPro" id="IPR002641">
    <property type="entry name" value="PNPLA_dom"/>
</dbReference>
<evidence type="ECO:0000313" key="6">
    <source>
        <dbReference type="Proteomes" id="UP001517367"/>
    </source>
</evidence>
<feature type="active site" description="Proton acceptor" evidence="2">
    <location>
        <position position="232"/>
    </location>
</feature>
<dbReference type="Pfam" id="PF01734">
    <property type="entry name" value="Patatin"/>
    <property type="match status" value="1"/>
</dbReference>
<organism evidence="5 6">
    <name type="scientific">Pedobacter helvus</name>
    <dbReference type="NCBI Taxonomy" id="2563444"/>
    <lineage>
        <taxon>Bacteria</taxon>
        <taxon>Pseudomonadati</taxon>
        <taxon>Bacteroidota</taxon>
        <taxon>Sphingobacteriia</taxon>
        <taxon>Sphingobacteriales</taxon>
        <taxon>Sphingobacteriaceae</taxon>
        <taxon>Pedobacter</taxon>
    </lineage>
</organism>
<keyword evidence="2" id="KW-0378">Hydrolase</keyword>
<dbReference type="Gene3D" id="3.40.1090.10">
    <property type="entry name" value="Cytosolic phospholipase A2 catalytic domain"/>
    <property type="match status" value="1"/>
</dbReference>
<accession>A0ABW9JKT8</accession>
<reference evidence="5 6" key="1">
    <citation type="submission" date="2024-12" db="EMBL/GenBank/DDBJ databases">
        <authorList>
            <person name="Hu S."/>
        </authorList>
    </citation>
    <scope>NUCLEOTIDE SEQUENCE [LARGE SCALE GENOMIC DNA]</scope>
    <source>
        <strain evidence="5 6">P-25</strain>
    </source>
</reference>
<comment type="caution">
    <text evidence="2">Lacks conserved residue(s) required for the propagation of feature annotation.</text>
</comment>
<sequence length="543" mass="61097">MKIALAFSGGGYRAASFSLGTLSMLNELSLGDVRLLDTVEILSTVSGGTITGTRYALSLERAESFGDFYHSLYGFLSNAKLVEMALAHLADDSRWQNGRVRSLVSAFADVYDSELFDGALFGSLMEDVNPKRIKHVSFNATEFANGLQFRFQWSEKMVAPRPGEFARGVIGNNYFNLPEQVASHIRMADIMAASSCFPGGFEPINFPSDFVLPKGAVEHLSKKVAYPVGLMDGGIVDNQGIHPIMLATERILQNEIVAGRASEEDNPIDLVIVSDVASPYMEDFRASSEDRKGWWKGLTPRLIVNLNYGLLLLAGIGLICSICAGTSYGLFFSTVLMTLSVVLFFIFHLIEKLVAGLGISEQFLEPLDTLKKFKLYVFQSLVKNRLNSFMILTTDVFLKHVRRLNYNTLYRDKRFINRRIMTAVYELTSDQQTLDRKVARGSLPSYLMPTELVRKNSDKAAAMGTTLWFTPKELREGMLDSLIACGQYNACWNLLEYIEKLKKNKENTSAEHKLFSELEDVLRVYWENFQRDPLYLVKKYRSV</sequence>
<evidence type="ECO:0000259" key="4">
    <source>
        <dbReference type="PROSITE" id="PS51635"/>
    </source>
</evidence>
<keyword evidence="6" id="KW-1185">Reference proteome</keyword>